<dbReference type="OrthoDB" id="4826010at2"/>
<comment type="caution">
    <text evidence="2">The sequence shown here is derived from an EMBL/GenBank/DDBJ whole genome shotgun (WGS) entry which is preliminary data.</text>
</comment>
<dbReference type="EMBL" id="BASE01000027">
    <property type="protein sequence ID" value="GAM13160.1"/>
    <property type="molecule type" value="Genomic_DNA"/>
</dbReference>
<protein>
    <recommendedName>
        <fullName evidence="4">General stress protein</fullName>
    </recommendedName>
</protein>
<dbReference type="Proteomes" id="UP000031014">
    <property type="component" value="Unassembled WGS sequence"/>
</dbReference>
<keyword evidence="3" id="KW-1185">Reference proteome</keyword>
<dbReference type="AlphaFoldDB" id="A0A0A8WZJ7"/>
<sequence>MQKRVKKKLVSLYTGELFAVFTFALIWILYIQLFEWSVPYLTSYPSLYAFALLEFILLQGSYYWCLKLKQAQQNDFTSLPGRQLKVFANFKRLNTGLIVIGMFMLTYQIISKPIELYWFIFVFLFAVIEHINYYYVRLSYQTIEEIKELKRQKGYRKSRLAKELESFLK</sequence>
<evidence type="ECO:0000313" key="3">
    <source>
        <dbReference type="Proteomes" id="UP000031014"/>
    </source>
</evidence>
<evidence type="ECO:0000313" key="2">
    <source>
        <dbReference type="EMBL" id="GAM13160.1"/>
    </source>
</evidence>
<keyword evidence="1" id="KW-0812">Transmembrane</keyword>
<proteinExistence type="predicted"/>
<feature type="transmembrane region" description="Helical" evidence="1">
    <location>
        <begin position="93"/>
        <end position="110"/>
    </location>
</feature>
<accession>A0A0A8WZJ7</accession>
<reference evidence="2 3" key="1">
    <citation type="submission" date="2013-06" db="EMBL/GenBank/DDBJ databases">
        <title>Whole genome shotgun sequence of Bacillus selenatarsenatis SF-1.</title>
        <authorList>
            <person name="Kuroda M."/>
            <person name="Sei K."/>
            <person name="Yamashita M."/>
            <person name="Ike M."/>
        </authorList>
    </citation>
    <scope>NUCLEOTIDE SEQUENCE [LARGE SCALE GENOMIC DNA]</scope>
    <source>
        <strain evidence="2 3">SF-1</strain>
    </source>
</reference>
<keyword evidence="1" id="KW-1133">Transmembrane helix</keyword>
<feature type="transmembrane region" description="Helical" evidence="1">
    <location>
        <begin position="116"/>
        <end position="136"/>
    </location>
</feature>
<feature type="transmembrane region" description="Helical" evidence="1">
    <location>
        <begin position="46"/>
        <end position="66"/>
    </location>
</feature>
<evidence type="ECO:0000256" key="1">
    <source>
        <dbReference type="SAM" id="Phobius"/>
    </source>
</evidence>
<organism evidence="2 3">
    <name type="scientific">Mesobacillus selenatarsenatis (strain DSM 18680 / JCM 14380 / FERM P-15431 / SF-1)</name>
    <dbReference type="NCBI Taxonomy" id="1321606"/>
    <lineage>
        <taxon>Bacteria</taxon>
        <taxon>Bacillati</taxon>
        <taxon>Bacillota</taxon>
        <taxon>Bacilli</taxon>
        <taxon>Bacillales</taxon>
        <taxon>Bacillaceae</taxon>
        <taxon>Mesobacillus</taxon>
    </lineage>
</organism>
<dbReference type="STRING" id="1321606.SAMD00020551_1298"/>
<dbReference type="RefSeq" id="WP_041965027.1">
    <property type="nucleotide sequence ID" value="NZ_BASE01000027.1"/>
</dbReference>
<gene>
    <name evidence="2" type="ORF">SAMD00020551_1298</name>
</gene>
<keyword evidence="1" id="KW-0472">Membrane</keyword>
<name>A0A0A8WZJ7_MESS1</name>
<feature type="transmembrane region" description="Helical" evidence="1">
    <location>
        <begin position="12"/>
        <end position="34"/>
    </location>
</feature>
<evidence type="ECO:0008006" key="4">
    <source>
        <dbReference type="Google" id="ProtNLM"/>
    </source>
</evidence>